<dbReference type="RefSeq" id="WP_057753403.1">
    <property type="nucleotide sequence ID" value="NZ_JQBP01000001.1"/>
</dbReference>
<dbReference type="PATRIC" id="fig|1616.3.peg.157"/>
<keyword evidence="2" id="KW-1185">Reference proteome</keyword>
<dbReference type="AlphaFoldDB" id="A0A0R2JEA2"/>
<name>A0A0R2JEA2_9LACO</name>
<dbReference type="STRING" id="1616.IV73_GL000151"/>
<gene>
    <name evidence="1" type="ORF">IV73_GL000151</name>
</gene>
<organism evidence="1 2">
    <name type="scientific">Weissella kandleri</name>
    <dbReference type="NCBI Taxonomy" id="1616"/>
    <lineage>
        <taxon>Bacteria</taxon>
        <taxon>Bacillati</taxon>
        <taxon>Bacillota</taxon>
        <taxon>Bacilli</taxon>
        <taxon>Lactobacillales</taxon>
        <taxon>Lactobacillaceae</taxon>
        <taxon>Weissella</taxon>
    </lineage>
</organism>
<protein>
    <submittedName>
        <fullName evidence="1">Uncharacterized protein</fullName>
    </submittedName>
</protein>
<proteinExistence type="predicted"/>
<dbReference type="Proteomes" id="UP000051655">
    <property type="component" value="Unassembled WGS sequence"/>
</dbReference>
<sequence>MIKGGSGGEKTNLNGLTFENSTDLVSKINDDLSDKYEIKEHIFPKSFKSVFKKNKNIWDVYRKDEDKKIGIITKKKQFYNVLREIYNLENIHSKTWEPDEAFFNLERGTVFIVEKKFQTGPGSVDEKLFGFNAKRIIYQEIFNQEDKEPNIPIEFATLLNSSYWLHRKYKDENGVEKVKSNYYHDYFNSLRNNGIRIMFDKYDYWWFGL</sequence>
<reference evidence="1 2" key="1">
    <citation type="journal article" date="2015" name="Genome Announc.">
        <title>Expanding the biotechnology potential of lactobacilli through comparative genomics of 213 strains and associated genera.</title>
        <authorList>
            <person name="Sun Z."/>
            <person name="Harris H.M."/>
            <person name="McCann A."/>
            <person name="Guo C."/>
            <person name="Argimon S."/>
            <person name="Zhang W."/>
            <person name="Yang X."/>
            <person name="Jeffery I.B."/>
            <person name="Cooney J.C."/>
            <person name="Kagawa T.F."/>
            <person name="Liu W."/>
            <person name="Song Y."/>
            <person name="Salvetti E."/>
            <person name="Wrobel A."/>
            <person name="Rasinkangas P."/>
            <person name="Parkhill J."/>
            <person name="Rea M.C."/>
            <person name="O'Sullivan O."/>
            <person name="Ritari J."/>
            <person name="Douillard F.P."/>
            <person name="Paul Ross R."/>
            <person name="Yang R."/>
            <person name="Briner A.E."/>
            <person name="Felis G.E."/>
            <person name="de Vos W.M."/>
            <person name="Barrangou R."/>
            <person name="Klaenhammer T.R."/>
            <person name="Caufield P.W."/>
            <person name="Cui Y."/>
            <person name="Zhang H."/>
            <person name="O'Toole P.W."/>
        </authorList>
    </citation>
    <scope>NUCLEOTIDE SEQUENCE [LARGE SCALE GENOMIC DNA]</scope>
    <source>
        <strain evidence="1 2">DSM 20593</strain>
    </source>
</reference>
<comment type="caution">
    <text evidence="1">The sequence shown here is derived from an EMBL/GenBank/DDBJ whole genome shotgun (WGS) entry which is preliminary data.</text>
</comment>
<dbReference type="EMBL" id="JQBP01000001">
    <property type="protein sequence ID" value="KRN75659.1"/>
    <property type="molecule type" value="Genomic_DNA"/>
</dbReference>
<dbReference type="OrthoDB" id="5361365at2"/>
<accession>A0A0R2JEA2</accession>
<evidence type="ECO:0000313" key="1">
    <source>
        <dbReference type="EMBL" id="KRN75659.1"/>
    </source>
</evidence>
<evidence type="ECO:0000313" key="2">
    <source>
        <dbReference type="Proteomes" id="UP000051655"/>
    </source>
</evidence>